<organism evidence="2">
    <name type="scientific">bioreactor metagenome</name>
    <dbReference type="NCBI Taxonomy" id="1076179"/>
    <lineage>
        <taxon>unclassified sequences</taxon>
        <taxon>metagenomes</taxon>
        <taxon>ecological metagenomes</taxon>
    </lineage>
</organism>
<dbReference type="EMBL" id="VSSQ01008283">
    <property type="protein sequence ID" value="MPM38430.1"/>
    <property type="molecule type" value="Genomic_DNA"/>
</dbReference>
<gene>
    <name evidence="2" type="ORF">SDC9_85059</name>
</gene>
<protein>
    <recommendedName>
        <fullName evidence="1">DUF4397 domain-containing protein</fullName>
    </recommendedName>
</protein>
<evidence type="ECO:0000259" key="1">
    <source>
        <dbReference type="Pfam" id="PF14344"/>
    </source>
</evidence>
<evidence type="ECO:0000313" key="2">
    <source>
        <dbReference type="EMBL" id="MPM38430.1"/>
    </source>
</evidence>
<dbReference type="InterPro" id="IPR025510">
    <property type="entry name" value="DUF4397"/>
</dbReference>
<dbReference type="AlphaFoldDB" id="A0A644ZC06"/>
<comment type="caution">
    <text evidence="2">The sequence shown here is derived from an EMBL/GenBank/DDBJ whole genome shotgun (WGS) entry which is preliminary data.</text>
</comment>
<accession>A0A644ZC06</accession>
<feature type="domain" description="DUF4397" evidence="1">
    <location>
        <begin position="164"/>
        <end position="232"/>
    </location>
</feature>
<feature type="domain" description="DUF4397" evidence="1">
    <location>
        <begin position="44"/>
        <end position="161"/>
    </location>
</feature>
<reference evidence="2" key="1">
    <citation type="submission" date="2019-08" db="EMBL/GenBank/DDBJ databases">
        <authorList>
            <person name="Kucharzyk K."/>
            <person name="Murdoch R.W."/>
            <person name="Higgins S."/>
            <person name="Loffler F."/>
        </authorList>
    </citation>
    <scope>NUCLEOTIDE SEQUENCE</scope>
</reference>
<sequence>MYYQPNRYFRSDDMMGNASTTGNSNATVNSNTQTGNIQNENMMSYVRLLHAAAKAPTVDVYVNDSLLVKNFNYREFTDYVKLPSGTYNVKVYPTGDKTNPAIETDLFVPPSSVITVAAIRDTNNDFSLLPAVEKPLANPTAGKAKVRVVHLISNAPSVDIALPNGTILFKDVQFKDVENYIEVPIGRYTLEVRLAGTEIPILYIPNIRLRSDKYYTVYAVGLVGDEPSPQVLIPLDGISYLKV</sequence>
<name>A0A644ZC06_9ZZZZ</name>
<dbReference type="Pfam" id="PF14344">
    <property type="entry name" value="DUF4397"/>
    <property type="match status" value="2"/>
</dbReference>
<proteinExistence type="predicted"/>